<sequence length="96" mass="10968">MASAMELFLVVSVFDGLEAWEVRFGKIGSLICDPVILTNGDRTECPLPGIYVQYPRYLPLIDRLLARLYLKHRYSSRIVGLFRSLPEFVFYHVGAS</sequence>
<dbReference type="EMBL" id="JAHMHS010000229">
    <property type="protein sequence ID" value="KAK1706137.1"/>
    <property type="molecule type" value="Genomic_DNA"/>
</dbReference>
<accession>A0AAD8UBL2</accession>
<evidence type="ECO:0000313" key="2">
    <source>
        <dbReference type="EMBL" id="KAK1706137.1"/>
    </source>
</evidence>
<dbReference type="RefSeq" id="XP_060357785.1">
    <property type="nucleotide sequence ID" value="XM_060509692.1"/>
</dbReference>
<comment type="caution">
    <text evidence="2">The sequence shown here is derived from an EMBL/GenBank/DDBJ whole genome shotgun (WGS) entry which is preliminary data.</text>
</comment>
<organism evidence="2 3">
    <name type="scientific">Glomerella acutata</name>
    <name type="common">Colletotrichum acutatum</name>
    <dbReference type="NCBI Taxonomy" id="27357"/>
    <lineage>
        <taxon>Eukaryota</taxon>
        <taxon>Fungi</taxon>
        <taxon>Dikarya</taxon>
        <taxon>Ascomycota</taxon>
        <taxon>Pezizomycotina</taxon>
        <taxon>Sordariomycetes</taxon>
        <taxon>Hypocreomycetidae</taxon>
        <taxon>Glomerellales</taxon>
        <taxon>Glomerellaceae</taxon>
        <taxon>Colletotrichum</taxon>
        <taxon>Colletotrichum acutatum species complex</taxon>
    </lineage>
</organism>
<feature type="signal peptide" evidence="1">
    <location>
        <begin position="1"/>
        <end position="19"/>
    </location>
</feature>
<feature type="chain" id="PRO_5041929889" evidence="1">
    <location>
        <begin position="20"/>
        <end position="96"/>
    </location>
</feature>
<gene>
    <name evidence="2" type="ORF">BDZ83DRAFT_643757</name>
</gene>
<keyword evidence="1" id="KW-0732">Signal</keyword>
<proteinExistence type="predicted"/>
<evidence type="ECO:0000313" key="3">
    <source>
        <dbReference type="Proteomes" id="UP001244207"/>
    </source>
</evidence>
<dbReference type="GeneID" id="85393591"/>
<keyword evidence="3" id="KW-1185">Reference proteome</keyword>
<dbReference type="Proteomes" id="UP001244207">
    <property type="component" value="Unassembled WGS sequence"/>
</dbReference>
<dbReference type="AlphaFoldDB" id="A0AAD8UBL2"/>
<protein>
    <submittedName>
        <fullName evidence="2">Uncharacterized protein</fullName>
    </submittedName>
</protein>
<evidence type="ECO:0000256" key="1">
    <source>
        <dbReference type="SAM" id="SignalP"/>
    </source>
</evidence>
<name>A0AAD8UBL2_GLOAC</name>
<reference evidence="2" key="1">
    <citation type="submission" date="2021-12" db="EMBL/GenBank/DDBJ databases">
        <title>Comparative genomics, transcriptomics and evolutionary studies reveal genomic signatures of adaptation to plant cell wall in hemibiotrophic fungi.</title>
        <authorList>
            <consortium name="DOE Joint Genome Institute"/>
            <person name="Baroncelli R."/>
            <person name="Diaz J.F."/>
            <person name="Benocci T."/>
            <person name="Peng M."/>
            <person name="Battaglia E."/>
            <person name="Haridas S."/>
            <person name="Andreopoulos W."/>
            <person name="Labutti K."/>
            <person name="Pangilinan J."/>
            <person name="Floch G.L."/>
            <person name="Makela M.R."/>
            <person name="Henrissat B."/>
            <person name="Grigoriev I.V."/>
            <person name="Crouch J.A."/>
            <person name="De Vries R.P."/>
            <person name="Sukno S.A."/>
            <person name="Thon M.R."/>
        </authorList>
    </citation>
    <scope>NUCLEOTIDE SEQUENCE</scope>
    <source>
        <strain evidence="2">CBS 112980</strain>
    </source>
</reference>